<evidence type="ECO:0000313" key="2">
    <source>
        <dbReference type="EMBL" id="GIH89513.1"/>
    </source>
</evidence>
<reference evidence="2 3" key="1">
    <citation type="submission" date="2021-01" db="EMBL/GenBank/DDBJ databases">
        <title>Whole genome shotgun sequence of Planobispora siamensis NBRC 107568.</title>
        <authorList>
            <person name="Komaki H."/>
            <person name="Tamura T."/>
        </authorList>
    </citation>
    <scope>NUCLEOTIDE SEQUENCE [LARGE SCALE GENOMIC DNA]</scope>
    <source>
        <strain evidence="2 3">NBRC 107568</strain>
    </source>
</reference>
<dbReference type="Gene3D" id="3.40.50.150">
    <property type="entry name" value="Vaccinia Virus protein VP39"/>
    <property type="match status" value="1"/>
</dbReference>
<gene>
    <name evidence="2" type="ORF">Psi01_01430</name>
</gene>
<protein>
    <recommendedName>
        <fullName evidence="1">Methyltransferase type 11 domain-containing protein</fullName>
    </recommendedName>
</protein>
<dbReference type="InterPro" id="IPR013216">
    <property type="entry name" value="Methyltransf_11"/>
</dbReference>
<dbReference type="AlphaFoldDB" id="A0A8J3S8U3"/>
<dbReference type="GO" id="GO:0008757">
    <property type="term" value="F:S-adenosylmethionine-dependent methyltransferase activity"/>
    <property type="evidence" value="ECO:0007669"/>
    <property type="project" value="InterPro"/>
</dbReference>
<proteinExistence type="predicted"/>
<dbReference type="Pfam" id="PF08241">
    <property type="entry name" value="Methyltransf_11"/>
    <property type="match status" value="1"/>
</dbReference>
<dbReference type="RefSeq" id="WP_204061917.1">
    <property type="nucleotide sequence ID" value="NZ_BOOJ01000002.1"/>
</dbReference>
<comment type="caution">
    <text evidence="2">The sequence shown here is derived from an EMBL/GenBank/DDBJ whole genome shotgun (WGS) entry which is preliminary data.</text>
</comment>
<evidence type="ECO:0000313" key="3">
    <source>
        <dbReference type="Proteomes" id="UP000619788"/>
    </source>
</evidence>
<feature type="domain" description="Methyltransferase type 11" evidence="1">
    <location>
        <begin position="140"/>
        <end position="188"/>
    </location>
</feature>
<sequence length="295" mass="32546">MTADPTTRTGAPARHPVDRLAGLLVCPSCRFSLDDSLTCAGCGGGGQRRGDRLHFGGFEETELRDDPLNRVKETVKRRFGRAYPMAIQMVSPVLLRRFVRPFLAGFDLDRQLVADLGSGTNRYDRRILCVDGGVYDNVDLVGDLRTLPLADASLDGIISVAVLEHVPDPQAHVREMWRVLKPGGRLLCFVPFMQPFHASPYDYQRYTAPGLAELFGRFEVVGTRVGAGPTSSLVWVLQEWLALVLSFGSTRLYRALVPLMWALSPLKLADHLLARHPAAPVLASGFVIEARRPAE</sequence>
<dbReference type="EMBL" id="BOOJ01000002">
    <property type="protein sequence ID" value="GIH89513.1"/>
    <property type="molecule type" value="Genomic_DNA"/>
</dbReference>
<dbReference type="CDD" id="cd02440">
    <property type="entry name" value="AdoMet_MTases"/>
    <property type="match status" value="1"/>
</dbReference>
<accession>A0A8J3S8U3</accession>
<dbReference type="InterPro" id="IPR029063">
    <property type="entry name" value="SAM-dependent_MTases_sf"/>
</dbReference>
<name>A0A8J3S8U3_9ACTN</name>
<dbReference type="Proteomes" id="UP000619788">
    <property type="component" value="Unassembled WGS sequence"/>
</dbReference>
<evidence type="ECO:0000259" key="1">
    <source>
        <dbReference type="Pfam" id="PF08241"/>
    </source>
</evidence>
<organism evidence="2 3">
    <name type="scientific">Planobispora siamensis</name>
    <dbReference type="NCBI Taxonomy" id="936338"/>
    <lineage>
        <taxon>Bacteria</taxon>
        <taxon>Bacillati</taxon>
        <taxon>Actinomycetota</taxon>
        <taxon>Actinomycetes</taxon>
        <taxon>Streptosporangiales</taxon>
        <taxon>Streptosporangiaceae</taxon>
        <taxon>Planobispora</taxon>
    </lineage>
</organism>
<keyword evidence="3" id="KW-1185">Reference proteome</keyword>
<dbReference type="SUPFAM" id="SSF53335">
    <property type="entry name" value="S-adenosyl-L-methionine-dependent methyltransferases"/>
    <property type="match status" value="1"/>
</dbReference>